<gene>
    <name evidence="2" type="ORF">ARMOST_19053</name>
</gene>
<keyword evidence="3" id="KW-1185">Reference proteome</keyword>
<keyword evidence="1" id="KW-0472">Membrane</keyword>
<feature type="transmembrane region" description="Helical" evidence="1">
    <location>
        <begin position="91"/>
        <end position="113"/>
    </location>
</feature>
<sequence>MFDSNVTLQAARLIALADLPPVIVRTTLSGTASYCDTLVLVPSMHQQQTVSEINHGKFPITGAMTTGYVFCIENPATVHYLQISLALIQDWWALGVLGGFMVSWLLNVIVIKWRYENGWKGKKEPDIQGNLFILLCHDCWVRLQGAVDDLKAVASGQWLHDLTALQSFSITCTTMLVYVSAALAFNALLVRSLLIRFLLLSMAVLLTLCNSLTGSLQMCDRVIWRVGAPKKYEQRLVLANELITDMGGQSNWAIGMGLVLPKSGEAGIVNV</sequence>
<feature type="transmembrane region" description="Helical" evidence="1">
    <location>
        <begin position="194"/>
        <end position="213"/>
    </location>
</feature>
<proteinExistence type="predicted"/>
<dbReference type="STRING" id="47428.A0A284S3F8"/>
<reference evidence="3" key="1">
    <citation type="journal article" date="2017" name="Nat. Ecol. Evol.">
        <title>Genome expansion and lineage-specific genetic innovations in the forest pathogenic fungi Armillaria.</title>
        <authorList>
            <person name="Sipos G."/>
            <person name="Prasanna A.N."/>
            <person name="Walter M.C."/>
            <person name="O'Connor E."/>
            <person name="Balint B."/>
            <person name="Krizsan K."/>
            <person name="Kiss B."/>
            <person name="Hess J."/>
            <person name="Varga T."/>
            <person name="Slot J."/>
            <person name="Riley R."/>
            <person name="Boka B."/>
            <person name="Rigling D."/>
            <person name="Barry K."/>
            <person name="Lee J."/>
            <person name="Mihaltcheva S."/>
            <person name="LaButti K."/>
            <person name="Lipzen A."/>
            <person name="Waldron R."/>
            <person name="Moloney N.M."/>
            <person name="Sperisen C."/>
            <person name="Kredics L."/>
            <person name="Vagvoelgyi C."/>
            <person name="Patrignani A."/>
            <person name="Fitzpatrick D."/>
            <person name="Nagy I."/>
            <person name="Doyle S."/>
            <person name="Anderson J.B."/>
            <person name="Grigoriev I.V."/>
            <person name="Gueldener U."/>
            <person name="Muensterkoetter M."/>
            <person name="Nagy L.G."/>
        </authorList>
    </citation>
    <scope>NUCLEOTIDE SEQUENCE [LARGE SCALE GENOMIC DNA]</scope>
    <source>
        <strain evidence="3">C18/9</strain>
    </source>
</reference>
<keyword evidence="1" id="KW-1133">Transmembrane helix</keyword>
<evidence type="ECO:0000256" key="1">
    <source>
        <dbReference type="SAM" id="Phobius"/>
    </source>
</evidence>
<dbReference type="AlphaFoldDB" id="A0A284S3F8"/>
<feature type="transmembrane region" description="Helical" evidence="1">
    <location>
        <begin position="168"/>
        <end position="188"/>
    </location>
</feature>
<evidence type="ECO:0000313" key="3">
    <source>
        <dbReference type="Proteomes" id="UP000219338"/>
    </source>
</evidence>
<evidence type="ECO:0000313" key="2">
    <source>
        <dbReference type="EMBL" id="SJL15552.1"/>
    </source>
</evidence>
<dbReference type="OrthoDB" id="2956246at2759"/>
<accession>A0A284S3F8</accession>
<name>A0A284S3F8_ARMOS</name>
<dbReference type="Proteomes" id="UP000219338">
    <property type="component" value="Unassembled WGS sequence"/>
</dbReference>
<organism evidence="2 3">
    <name type="scientific">Armillaria ostoyae</name>
    <name type="common">Armillaria root rot fungus</name>
    <dbReference type="NCBI Taxonomy" id="47428"/>
    <lineage>
        <taxon>Eukaryota</taxon>
        <taxon>Fungi</taxon>
        <taxon>Dikarya</taxon>
        <taxon>Basidiomycota</taxon>
        <taxon>Agaricomycotina</taxon>
        <taxon>Agaricomycetes</taxon>
        <taxon>Agaricomycetidae</taxon>
        <taxon>Agaricales</taxon>
        <taxon>Marasmiineae</taxon>
        <taxon>Physalacriaceae</taxon>
        <taxon>Armillaria</taxon>
    </lineage>
</organism>
<protein>
    <submittedName>
        <fullName evidence="2">Uncharacterized protein</fullName>
    </submittedName>
</protein>
<dbReference type="EMBL" id="FUEG01000029">
    <property type="protein sequence ID" value="SJL15552.1"/>
    <property type="molecule type" value="Genomic_DNA"/>
</dbReference>
<keyword evidence="1" id="KW-0812">Transmembrane</keyword>